<gene>
    <name evidence="1" type="ORF">SETIT_5G398200v2</name>
</gene>
<reference evidence="1" key="2">
    <citation type="submission" date="2015-07" db="EMBL/GenBank/DDBJ databases">
        <authorList>
            <person name="Noorani M."/>
        </authorList>
    </citation>
    <scope>NUCLEOTIDE SEQUENCE</scope>
    <source>
        <strain evidence="1">Yugu1</strain>
    </source>
</reference>
<sequence>MPSSLAMGANLSSVVLPSGRNHQGAISLNHNKLTEEFVMFCMSKVCFNLVVFSFLYAFVSLNSNLVFCLSVIVSVMSIPKQ</sequence>
<proteinExistence type="predicted"/>
<accession>A0A368RDX6</accession>
<protein>
    <submittedName>
        <fullName evidence="1">Uncharacterized protein</fullName>
    </submittedName>
</protein>
<organism evidence="1">
    <name type="scientific">Setaria italica</name>
    <name type="common">Foxtail millet</name>
    <name type="synonym">Panicum italicum</name>
    <dbReference type="NCBI Taxonomy" id="4555"/>
    <lineage>
        <taxon>Eukaryota</taxon>
        <taxon>Viridiplantae</taxon>
        <taxon>Streptophyta</taxon>
        <taxon>Embryophyta</taxon>
        <taxon>Tracheophyta</taxon>
        <taxon>Spermatophyta</taxon>
        <taxon>Magnoliopsida</taxon>
        <taxon>Liliopsida</taxon>
        <taxon>Poales</taxon>
        <taxon>Poaceae</taxon>
        <taxon>PACMAD clade</taxon>
        <taxon>Panicoideae</taxon>
        <taxon>Panicodae</taxon>
        <taxon>Paniceae</taxon>
        <taxon>Cenchrinae</taxon>
        <taxon>Setaria</taxon>
    </lineage>
</organism>
<reference evidence="1" key="1">
    <citation type="journal article" date="2012" name="Nat. Biotechnol.">
        <title>Reference genome sequence of the model plant Setaria.</title>
        <authorList>
            <person name="Bennetzen J.L."/>
            <person name="Schmutz J."/>
            <person name="Wang H."/>
            <person name="Percifield R."/>
            <person name="Hawkins J."/>
            <person name="Pontaroli A.C."/>
            <person name="Estep M."/>
            <person name="Feng L."/>
            <person name="Vaughn J.N."/>
            <person name="Grimwood J."/>
            <person name="Jenkins J."/>
            <person name="Barry K."/>
            <person name="Lindquist E."/>
            <person name="Hellsten U."/>
            <person name="Deshpande S."/>
            <person name="Wang X."/>
            <person name="Wu X."/>
            <person name="Mitros T."/>
            <person name="Triplett J."/>
            <person name="Yang X."/>
            <person name="Ye C.Y."/>
            <person name="Mauro-Herrera M."/>
            <person name="Wang L."/>
            <person name="Li P."/>
            <person name="Sharma M."/>
            <person name="Sharma R."/>
            <person name="Ronald P.C."/>
            <person name="Panaud O."/>
            <person name="Kellogg E.A."/>
            <person name="Brutnell T.P."/>
            <person name="Doust A.N."/>
            <person name="Tuskan G.A."/>
            <person name="Rokhsar D."/>
            <person name="Devos K.M."/>
        </authorList>
    </citation>
    <scope>NUCLEOTIDE SEQUENCE [LARGE SCALE GENOMIC DNA]</scope>
    <source>
        <strain evidence="1">Yugu1</strain>
    </source>
</reference>
<name>A0A368RDX6_SETIT</name>
<dbReference type="AlphaFoldDB" id="A0A368RDX6"/>
<dbReference type="EMBL" id="CM003532">
    <property type="protein sequence ID" value="RCV28343.1"/>
    <property type="molecule type" value="Genomic_DNA"/>
</dbReference>
<evidence type="ECO:0000313" key="1">
    <source>
        <dbReference type="EMBL" id="RCV28343.1"/>
    </source>
</evidence>